<protein>
    <submittedName>
        <fullName evidence="1">Uncharacterized protein</fullName>
    </submittedName>
</protein>
<feature type="non-terminal residue" evidence="1">
    <location>
        <position position="1"/>
    </location>
</feature>
<dbReference type="Proteomes" id="UP000524492">
    <property type="component" value="Unassembled WGS sequence"/>
</dbReference>
<accession>A0A7W6QER1</accession>
<keyword evidence="2" id="KW-1185">Reference proteome</keyword>
<comment type="caution">
    <text evidence="1">The sequence shown here is derived from an EMBL/GenBank/DDBJ whole genome shotgun (WGS) entry which is preliminary data.</text>
</comment>
<gene>
    <name evidence="1" type="ORF">GGD53_006426</name>
</gene>
<sequence length="27" mass="2957">NFSIHGVPYTATLGPSGMQSDIYLFLQ</sequence>
<dbReference type="EMBL" id="JACIFV010000053">
    <property type="protein sequence ID" value="MBB4196216.1"/>
    <property type="molecule type" value="Genomic_DNA"/>
</dbReference>
<reference evidence="1 2" key="1">
    <citation type="submission" date="2020-08" db="EMBL/GenBank/DDBJ databases">
        <title>Genomic Encyclopedia of Type Strains, Phase IV (KMG-V): Genome sequencing to study the core and pangenomes of soil and plant-associated prokaryotes.</title>
        <authorList>
            <person name="Whitman W."/>
        </authorList>
    </citation>
    <scope>NUCLEOTIDE SEQUENCE [LARGE SCALE GENOMIC DNA]</scope>
    <source>
        <strain evidence="1 2">SEMIA 4074</strain>
    </source>
</reference>
<name>A0A7W6QER1_9HYPH</name>
<dbReference type="AlphaFoldDB" id="A0A7W6QER1"/>
<organism evidence="1 2">
    <name type="scientific">Rhizobium aethiopicum</name>
    <dbReference type="NCBI Taxonomy" id="1138170"/>
    <lineage>
        <taxon>Bacteria</taxon>
        <taxon>Pseudomonadati</taxon>
        <taxon>Pseudomonadota</taxon>
        <taxon>Alphaproteobacteria</taxon>
        <taxon>Hyphomicrobiales</taxon>
        <taxon>Rhizobiaceae</taxon>
        <taxon>Rhizobium/Agrobacterium group</taxon>
        <taxon>Rhizobium</taxon>
    </lineage>
</organism>
<proteinExistence type="predicted"/>
<evidence type="ECO:0000313" key="2">
    <source>
        <dbReference type="Proteomes" id="UP000524492"/>
    </source>
</evidence>
<evidence type="ECO:0000313" key="1">
    <source>
        <dbReference type="EMBL" id="MBB4196216.1"/>
    </source>
</evidence>